<accession>A0A5J0SAU0</accession>
<dbReference type="AlphaFoldDB" id="A0A5J0SAU0"/>
<sequence length="367" mass="38495">MDKNRSRVWRGLVCILPVGVFLFAGLISPAQAAGLTLPALPAGCQYTRQTLLPVQGVFRVEPGTPLYGAVGPQQTTFLQVSLRCDSPLAAPLKLALKGSGVLNWQGPGQDILPTAVRDAGLRVYAQGEATGGGCSPGDWLGAGTGDWQCTLPAGGEGGRTLSLQVAAQVVKTGDNTPVQSTRSLQPENGDIQLQVNGSPVSLTGTGVIAPQLVTPVTCTIESGKNDTINFGDVRRDTSPYSGYKREGVQLATQAQNIRVRCTPLPDDVSSYSVSLTFSGAISDTYNFVWAQKGALKTSISDLFIIPVDSSGESIPLNGDAVSLSLDPTTQLYGLDVNWWLVGYSATGKAPEEYGAFTANAAYTVEVN</sequence>
<comment type="caution">
    <text evidence="2">The sequence shown here is derived from an EMBL/GenBank/DDBJ whole genome shotgun (WGS) entry which is preliminary data.</text>
</comment>
<proteinExistence type="predicted"/>
<reference evidence="2" key="1">
    <citation type="submission" date="2018-06" db="EMBL/GenBank/DDBJ databases">
        <authorList>
            <person name="Ashton P.M."/>
            <person name="Dallman T."/>
            <person name="Nair S."/>
            <person name="De Pinna E."/>
            <person name="Peters T."/>
            <person name="Grant K."/>
        </authorList>
    </citation>
    <scope>NUCLEOTIDE SEQUENCE</scope>
    <source>
        <strain evidence="2">430336</strain>
    </source>
</reference>
<dbReference type="GO" id="GO:0009289">
    <property type="term" value="C:pilus"/>
    <property type="evidence" value="ECO:0007669"/>
    <property type="project" value="InterPro"/>
</dbReference>
<protein>
    <recommendedName>
        <fullName evidence="1">Fimbrial-type adhesion domain-containing protein</fullName>
    </recommendedName>
</protein>
<evidence type="ECO:0000259" key="1">
    <source>
        <dbReference type="Pfam" id="PF00419"/>
    </source>
</evidence>
<organism evidence="2">
    <name type="scientific">Salmonella enterica subsp. enterica serovar Kottbus</name>
    <dbReference type="NCBI Taxonomy" id="224727"/>
    <lineage>
        <taxon>Bacteria</taxon>
        <taxon>Pseudomonadati</taxon>
        <taxon>Pseudomonadota</taxon>
        <taxon>Gammaproteobacteria</taxon>
        <taxon>Enterobacterales</taxon>
        <taxon>Enterobacteriaceae</taxon>
        <taxon>Salmonella</taxon>
    </lineage>
</organism>
<dbReference type="SUPFAM" id="SSF49401">
    <property type="entry name" value="Bacterial adhesins"/>
    <property type="match status" value="1"/>
</dbReference>
<name>A0A5J0SAU0_SALET</name>
<dbReference type="InterPro" id="IPR036937">
    <property type="entry name" value="Adhesion_dom_fimbrial_sf"/>
</dbReference>
<dbReference type="Gene3D" id="2.60.40.1090">
    <property type="entry name" value="Fimbrial-type adhesion domain"/>
    <property type="match status" value="1"/>
</dbReference>
<dbReference type="InterPro" id="IPR008966">
    <property type="entry name" value="Adhesion_dom_sf"/>
</dbReference>
<feature type="domain" description="Fimbrial-type adhesion" evidence="1">
    <location>
        <begin position="213"/>
        <end position="366"/>
    </location>
</feature>
<dbReference type="InterPro" id="IPR000259">
    <property type="entry name" value="Adhesion_dom_fimbrial"/>
</dbReference>
<dbReference type="GO" id="GO:0007155">
    <property type="term" value="P:cell adhesion"/>
    <property type="evidence" value="ECO:0007669"/>
    <property type="project" value="InterPro"/>
</dbReference>
<evidence type="ECO:0000313" key="2">
    <source>
        <dbReference type="EMBL" id="EBQ9797538.1"/>
    </source>
</evidence>
<dbReference type="Pfam" id="PF00419">
    <property type="entry name" value="Fimbrial"/>
    <property type="match status" value="1"/>
</dbReference>
<dbReference type="EMBL" id="AAGQTM010000050">
    <property type="protein sequence ID" value="EBQ9797538.1"/>
    <property type="molecule type" value="Genomic_DNA"/>
</dbReference>
<gene>
    <name evidence="2" type="ORF">DM035_25835</name>
</gene>